<evidence type="ECO:0000313" key="1">
    <source>
        <dbReference type="EMBL" id="TNY30531.1"/>
    </source>
</evidence>
<dbReference type="OrthoDB" id="547419at2"/>
<dbReference type="AlphaFoldDB" id="A0A5C5G7K3"/>
<proteinExistence type="predicted"/>
<name>A0A5C5G7K3_9RHOB</name>
<dbReference type="EMBL" id="VFFF01000005">
    <property type="protein sequence ID" value="TNY30531.1"/>
    <property type="molecule type" value="Genomic_DNA"/>
</dbReference>
<comment type="caution">
    <text evidence="1">The sequence shown here is derived from an EMBL/GenBank/DDBJ whole genome shotgun (WGS) entry which is preliminary data.</text>
</comment>
<protein>
    <recommendedName>
        <fullName evidence="3">Sulfotransferase domain-containing protein</fullName>
    </recommendedName>
</protein>
<dbReference type="Proteomes" id="UP000314011">
    <property type="component" value="Unassembled WGS sequence"/>
</dbReference>
<sequence>MAKRLVLHVGDFKSGSTSIQVCLHRRGVVPQDQSLIYPGRAIGHYRLARAIRSGDEAAIARLSRPLVEEIRASDADVAILSAEHFQDMAPAMTRAWVESWLPELAGDVRVICYVRPHAGFILATYAEQVKLGVRDDEVDAFLDFILPLPRVQFAHRFGSWQREFPDFILRPVVPGLLSGGDVVRDFFEQVLDGPFTLEGEVRANSSLSLGDLALMRRFHRWLPLAGPALREMLALRLQDRLAHRPEPGARRPVFTEAQLDRVRAACGRDAARLDGMFFEGTPMSDALANAKSVPEAPAVEGRVTGRQARALAMLGPALLREAVQRGFRL</sequence>
<dbReference type="RefSeq" id="WP_140197584.1">
    <property type="nucleotide sequence ID" value="NZ_CP065916.1"/>
</dbReference>
<accession>A0A5C5G7K3</accession>
<reference evidence="1 2" key="1">
    <citation type="submission" date="2019-06" db="EMBL/GenBank/DDBJ databases">
        <title>Genome of new Rhodobacteraceae sp. SM1903.</title>
        <authorList>
            <person name="Ren X."/>
        </authorList>
    </citation>
    <scope>NUCLEOTIDE SEQUENCE [LARGE SCALE GENOMIC DNA]</scope>
    <source>
        <strain evidence="1 2">SM1903</strain>
    </source>
</reference>
<evidence type="ECO:0008006" key="3">
    <source>
        <dbReference type="Google" id="ProtNLM"/>
    </source>
</evidence>
<keyword evidence="2" id="KW-1185">Reference proteome</keyword>
<gene>
    <name evidence="1" type="ORF">FHY64_19595</name>
</gene>
<organism evidence="1 2">
    <name type="scientific">Pelagovum pacificum</name>
    <dbReference type="NCBI Taxonomy" id="2588711"/>
    <lineage>
        <taxon>Bacteria</taxon>
        <taxon>Pseudomonadati</taxon>
        <taxon>Pseudomonadota</taxon>
        <taxon>Alphaproteobacteria</taxon>
        <taxon>Rhodobacterales</taxon>
        <taxon>Paracoccaceae</taxon>
        <taxon>Pelagovum</taxon>
    </lineage>
</organism>
<evidence type="ECO:0000313" key="2">
    <source>
        <dbReference type="Proteomes" id="UP000314011"/>
    </source>
</evidence>